<organism evidence="3 4">
    <name type="scientific">Arachis duranensis</name>
    <name type="common">Wild peanut</name>
    <dbReference type="NCBI Taxonomy" id="130453"/>
    <lineage>
        <taxon>Eukaryota</taxon>
        <taxon>Viridiplantae</taxon>
        <taxon>Streptophyta</taxon>
        <taxon>Embryophyta</taxon>
        <taxon>Tracheophyta</taxon>
        <taxon>Spermatophyta</taxon>
        <taxon>Magnoliopsida</taxon>
        <taxon>eudicotyledons</taxon>
        <taxon>Gunneridae</taxon>
        <taxon>Pentapetalae</taxon>
        <taxon>rosids</taxon>
        <taxon>fabids</taxon>
        <taxon>Fabales</taxon>
        <taxon>Fabaceae</taxon>
        <taxon>Papilionoideae</taxon>
        <taxon>50 kb inversion clade</taxon>
        <taxon>dalbergioids sensu lato</taxon>
        <taxon>Dalbergieae</taxon>
        <taxon>Pterocarpus clade</taxon>
        <taxon>Arachis</taxon>
    </lineage>
</organism>
<dbReference type="Proteomes" id="UP000515211">
    <property type="component" value="Chromosome 6"/>
</dbReference>
<protein>
    <submittedName>
        <fullName evidence="4">Uncharacterized protein LOC107494720</fullName>
    </submittedName>
</protein>
<dbReference type="KEGG" id="adu:107494720"/>
<evidence type="ECO:0000259" key="2">
    <source>
        <dbReference type="Pfam" id="PF07727"/>
    </source>
</evidence>
<feature type="domain" description="Reverse transcriptase Ty1/copia-type" evidence="2">
    <location>
        <begin position="1"/>
        <end position="49"/>
    </location>
</feature>
<feature type="region of interest" description="Disordered" evidence="1">
    <location>
        <begin position="77"/>
        <end position="98"/>
    </location>
</feature>
<dbReference type="AlphaFoldDB" id="A0A6P4DUK5"/>
<name>A0A6P4DUK5_ARADU</name>
<dbReference type="OrthoDB" id="1692315at2759"/>
<dbReference type="Pfam" id="PF07727">
    <property type="entry name" value="RVT_2"/>
    <property type="match status" value="1"/>
</dbReference>
<feature type="compositionally biased region" description="Polar residues" evidence="1">
    <location>
        <begin position="87"/>
        <end position="97"/>
    </location>
</feature>
<keyword evidence="3" id="KW-1185">Reference proteome</keyword>
<evidence type="ECO:0000256" key="1">
    <source>
        <dbReference type="SAM" id="MobiDB-lite"/>
    </source>
</evidence>
<sequence length="187" mass="21142">MEQPEGFVVKGKEDFVCKFKKSLYGLKQALRQWYKKFESVMEKAPSNKIEIDVKKASAQPPWHIPYENLDGIDQEVSSLGDKDHASSPPSDKSTSANELLEYEDSSLIESENNVGAKILRKGRTGVEYALSRTLETSPPRLPSTPSLEWVKLISVRLPIPLEYGFLETNGQLRKLCGIKRKRRLFSG</sequence>
<reference evidence="4" key="2">
    <citation type="submission" date="2025-08" db="UniProtKB">
        <authorList>
            <consortium name="RefSeq"/>
        </authorList>
    </citation>
    <scope>IDENTIFICATION</scope>
    <source>
        <tissue evidence="4">Whole plant</tissue>
    </source>
</reference>
<dbReference type="InterPro" id="IPR013103">
    <property type="entry name" value="RVT_2"/>
</dbReference>
<gene>
    <name evidence="4" type="primary">LOC107494720</name>
</gene>
<reference evidence="3" key="1">
    <citation type="journal article" date="2016" name="Nat. Genet.">
        <title>The genome sequences of Arachis duranensis and Arachis ipaensis, the diploid ancestors of cultivated peanut.</title>
        <authorList>
            <person name="Bertioli D.J."/>
            <person name="Cannon S.B."/>
            <person name="Froenicke L."/>
            <person name="Huang G."/>
            <person name="Farmer A.D."/>
            <person name="Cannon E.K."/>
            <person name="Liu X."/>
            <person name="Gao D."/>
            <person name="Clevenger J."/>
            <person name="Dash S."/>
            <person name="Ren L."/>
            <person name="Moretzsohn M.C."/>
            <person name="Shirasawa K."/>
            <person name="Huang W."/>
            <person name="Vidigal B."/>
            <person name="Abernathy B."/>
            <person name="Chu Y."/>
            <person name="Niederhuth C.E."/>
            <person name="Umale P."/>
            <person name="Araujo A.C."/>
            <person name="Kozik A."/>
            <person name="Kim K.D."/>
            <person name="Burow M.D."/>
            <person name="Varshney R.K."/>
            <person name="Wang X."/>
            <person name="Zhang X."/>
            <person name="Barkley N."/>
            <person name="Guimaraes P.M."/>
            <person name="Isobe S."/>
            <person name="Guo B."/>
            <person name="Liao B."/>
            <person name="Stalker H.T."/>
            <person name="Schmitz R.J."/>
            <person name="Scheffler B.E."/>
            <person name="Leal-Bertioli S.C."/>
            <person name="Xun X."/>
            <person name="Jackson S.A."/>
            <person name="Michelmore R."/>
            <person name="Ozias-Akins P."/>
        </authorList>
    </citation>
    <scope>NUCLEOTIDE SEQUENCE [LARGE SCALE GENOMIC DNA]</scope>
    <source>
        <strain evidence="3">cv. V14167</strain>
    </source>
</reference>
<evidence type="ECO:0000313" key="4">
    <source>
        <dbReference type="RefSeq" id="XP_015971242.1"/>
    </source>
</evidence>
<dbReference type="GeneID" id="107494720"/>
<evidence type="ECO:0000313" key="3">
    <source>
        <dbReference type="Proteomes" id="UP000515211"/>
    </source>
</evidence>
<dbReference type="RefSeq" id="XP_015971242.1">
    <property type="nucleotide sequence ID" value="XM_016115756.1"/>
</dbReference>
<proteinExistence type="predicted"/>
<accession>A0A6P4DUK5</accession>